<evidence type="ECO:0000256" key="3">
    <source>
        <dbReference type="ARBA" id="ARBA00022989"/>
    </source>
</evidence>
<gene>
    <name evidence="7" type="ORF">HPB48_019445</name>
</gene>
<keyword evidence="8" id="KW-1185">Reference proteome</keyword>
<dbReference type="EMBL" id="JABSTR010000004">
    <property type="protein sequence ID" value="KAH9367882.1"/>
    <property type="molecule type" value="Genomic_DNA"/>
</dbReference>
<organism evidence="7 8">
    <name type="scientific">Haemaphysalis longicornis</name>
    <name type="common">Bush tick</name>
    <dbReference type="NCBI Taxonomy" id="44386"/>
    <lineage>
        <taxon>Eukaryota</taxon>
        <taxon>Metazoa</taxon>
        <taxon>Ecdysozoa</taxon>
        <taxon>Arthropoda</taxon>
        <taxon>Chelicerata</taxon>
        <taxon>Arachnida</taxon>
        <taxon>Acari</taxon>
        <taxon>Parasitiformes</taxon>
        <taxon>Ixodida</taxon>
        <taxon>Ixodoidea</taxon>
        <taxon>Ixodidae</taxon>
        <taxon>Haemaphysalinae</taxon>
        <taxon>Haemaphysalis</taxon>
    </lineage>
</organism>
<dbReference type="GO" id="GO:0140359">
    <property type="term" value="F:ABC-type transporter activity"/>
    <property type="evidence" value="ECO:0007669"/>
    <property type="project" value="InterPro"/>
</dbReference>
<dbReference type="Pfam" id="PF01061">
    <property type="entry name" value="ABC2_membrane"/>
    <property type="match status" value="1"/>
</dbReference>
<comment type="caution">
    <text evidence="7">The sequence shown here is derived from an EMBL/GenBank/DDBJ whole genome shotgun (WGS) entry which is preliminary data.</text>
</comment>
<evidence type="ECO:0000259" key="6">
    <source>
        <dbReference type="Pfam" id="PF01061"/>
    </source>
</evidence>
<keyword evidence="3 5" id="KW-1133">Transmembrane helix</keyword>
<sequence length="152" mass="16800">MVILVYWATSQPAELWRAASVVLLCLQTCSTTQAVALVVSASTSAQTALFVGLPAATPAFLFSGFFMAPKLLHPALAWLTYTSHLHHAFHGILYAIYGNGRGELNCEEEHILIENGAEHAYPAEKFAIMLALDVLFKLIAYLILAWRLRLKR</sequence>
<feature type="transmembrane region" description="Helical" evidence="5">
    <location>
        <begin position="126"/>
        <end position="146"/>
    </location>
</feature>
<evidence type="ECO:0000256" key="4">
    <source>
        <dbReference type="ARBA" id="ARBA00023136"/>
    </source>
</evidence>
<protein>
    <recommendedName>
        <fullName evidence="6">ABC-2 type transporter transmembrane domain-containing protein</fullName>
    </recommendedName>
</protein>
<dbReference type="OrthoDB" id="6716308at2759"/>
<dbReference type="OMA" id="CEEEHIL"/>
<accession>A0A9J6FXA1</accession>
<evidence type="ECO:0000256" key="1">
    <source>
        <dbReference type="ARBA" id="ARBA00004141"/>
    </source>
</evidence>
<evidence type="ECO:0000313" key="7">
    <source>
        <dbReference type="EMBL" id="KAH9367882.1"/>
    </source>
</evidence>
<dbReference type="AlphaFoldDB" id="A0A9J6FXA1"/>
<feature type="transmembrane region" description="Helical" evidence="5">
    <location>
        <begin position="48"/>
        <end position="68"/>
    </location>
</feature>
<dbReference type="Proteomes" id="UP000821853">
    <property type="component" value="Chromosome 2"/>
</dbReference>
<keyword evidence="2 5" id="KW-0812">Transmembrane</keyword>
<keyword evidence="4 5" id="KW-0472">Membrane</keyword>
<comment type="subcellular location">
    <subcellularLocation>
        <location evidence="1">Membrane</location>
        <topology evidence="1">Multi-pass membrane protein</topology>
    </subcellularLocation>
</comment>
<evidence type="ECO:0000256" key="2">
    <source>
        <dbReference type="ARBA" id="ARBA00022692"/>
    </source>
</evidence>
<proteinExistence type="predicted"/>
<dbReference type="InterPro" id="IPR013525">
    <property type="entry name" value="ABC2_TM"/>
</dbReference>
<dbReference type="GO" id="GO:0016020">
    <property type="term" value="C:membrane"/>
    <property type="evidence" value="ECO:0007669"/>
    <property type="project" value="UniProtKB-SubCell"/>
</dbReference>
<feature type="transmembrane region" description="Helical" evidence="5">
    <location>
        <begin position="20"/>
        <end position="41"/>
    </location>
</feature>
<evidence type="ECO:0000313" key="8">
    <source>
        <dbReference type="Proteomes" id="UP000821853"/>
    </source>
</evidence>
<dbReference type="VEuPathDB" id="VectorBase:HLOH_048239"/>
<evidence type="ECO:0000256" key="5">
    <source>
        <dbReference type="SAM" id="Phobius"/>
    </source>
</evidence>
<name>A0A9J6FXA1_HAELO</name>
<feature type="domain" description="ABC-2 type transporter transmembrane" evidence="6">
    <location>
        <begin position="2"/>
        <end position="97"/>
    </location>
</feature>
<reference evidence="7 8" key="1">
    <citation type="journal article" date="2020" name="Cell">
        <title>Large-Scale Comparative Analyses of Tick Genomes Elucidate Their Genetic Diversity and Vector Capacities.</title>
        <authorList>
            <consortium name="Tick Genome and Microbiome Consortium (TIGMIC)"/>
            <person name="Jia N."/>
            <person name="Wang J."/>
            <person name="Shi W."/>
            <person name="Du L."/>
            <person name="Sun Y."/>
            <person name="Zhan W."/>
            <person name="Jiang J.F."/>
            <person name="Wang Q."/>
            <person name="Zhang B."/>
            <person name="Ji P."/>
            <person name="Bell-Sakyi L."/>
            <person name="Cui X.M."/>
            <person name="Yuan T.T."/>
            <person name="Jiang B.G."/>
            <person name="Yang W.F."/>
            <person name="Lam T.T."/>
            <person name="Chang Q.C."/>
            <person name="Ding S.J."/>
            <person name="Wang X.J."/>
            <person name="Zhu J.G."/>
            <person name="Ruan X.D."/>
            <person name="Zhao L."/>
            <person name="Wei J.T."/>
            <person name="Ye R.Z."/>
            <person name="Que T.C."/>
            <person name="Du C.H."/>
            <person name="Zhou Y.H."/>
            <person name="Cheng J.X."/>
            <person name="Dai P.F."/>
            <person name="Guo W.B."/>
            <person name="Han X.H."/>
            <person name="Huang E.J."/>
            <person name="Li L.F."/>
            <person name="Wei W."/>
            <person name="Gao Y.C."/>
            <person name="Liu J.Z."/>
            <person name="Shao H.Z."/>
            <person name="Wang X."/>
            <person name="Wang C.C."/>
            <person name="Yang T.C."/>
            <person name="Huo Q.B."/>
            <person name="Li W."/>
            <person name="Chen H.Y."/>
            <person name="Chen S.E."/>
            <person name="Zhou L.G."/>
            <person name="Ni X.B."/>
            <person name="Tian J.H."/>
            <person name="Sheng Y."/>
            <person name="Liu T."/>
            <person name="Pan Y.S."/>
            <person name="Xia L.Y."/>
            <person name="Li J."/>
            <person name="Zhao F."/>
            <person name="Cao W.C."/>
        </authorList>
    </citation>
    <scope>NUCLEOTIDE SEQUENCE [LARGE SCALE GENOMIC DNA]</scope>
    <source>
        <strain evidence="7">HaeL-2018</strain>
    </source>
</reference>